<proteinExistence type="inferred from homology"/>
<comment type="similarity">
    <text evidence="2">Belongs to the KHG/KDPG aldolase family.</text>
</comment>
<dbReference type="EMBL" id="FOES01000051">
    <property type="protein sequence ID" value="SER14738.1"/>
    <property type="molecule type" value="Genomic_DNA"/>
</dbReference>
<sequence length="215" mass="22913">MNKVKDLERLKSSGVVAVLRRVPKAKLFPLVETLISAGVNVLELTVDSEDSYQSIKELREQFSDQALIGAGTVLTTDEANQAIDAGAQFVFSPSFNEEVVKLSVEREVISIPGVMTPTEMVKAHQAGADVVKIFPASAVGPKYLKDLQGPLGHIPMIPTGGVNVDNTASFIRNGAVAVGIGGSLIDNQLIEQDDWAALKEKAEAFKAEVEKGRGA</sequence>
<evidence type="ECO:0000256" key="4">
    <source>
        <dbReference type="ARBA" id="ARBA00023239"/>
    </source>
</evidence>
<evidence type="ECO:0000313" key="6">
    <source>
        <dbReference type="EMBL" id="SER14738.1"/>
    </source>
</evidence>
<reference evidence="6 7" key="1">
    <citation type="submission" date="2016-10" db="EMBL/GenBank/DDBJ databases">
        <authorList>
            <person name="de Groot N.N."/>
        </authorList>
    </citation>
    <scope>NUCLEOTIDE SEQUENCE [LARGE SCALE GENOMIC DNA]</scope>
    <source>
        <strain evidence="6 7">DSM 21633</strain>
    </source>
</reference>
<protein>
    <submittedName>
        <fullName evidence="6">2-keto-3-deoxy-phosphogluconate aldolase</fullName>
    </submittedName>
</protein>
<dbReference type="Gene3D" id="3.20.20.70">
    <property type="entry name" value="Aldolase class I"/>
    <property type="match status" value="1"/>
</dbReference>
<comment type="pathway">
    <text evidence="1">Carbohydrate acid metabolism.</text>
</comment>
<dbReference type="InterPro" id="IPR000887">
    <property type="entry name" value="Aldlse_KDPG_KHG"/>
</dbReference>
<dbReference type="GO" id="GO:0016829">
    <property type="term" value="F:lyase activity"/>
    <property type="evidence" value="ECO:0007669"/>
    <property type="project" value="UniProtKB-KW"/>
</dbReference>
<accession>A0A1H9LTU5</accession>
<organism evidence="6 7">
    <name type="scientific">Piscibacillus halophilus</name>
    <dbReference type="NCBI Taxonomy" id="571933"/>
    <lineage>
        <taxon>Bacteria</taxon>
        <taxon>Bacillati</taxon>
        <taxon>Bacillota</taxon>
        <taxon>Bacilli</taxon>
        <taxon>Bacillales</taxon>
        <taxon>Bacillaceae</taxon>
        <taxon>Piscibacillus</taxon>
    </lineage>
</organism>
<dbReference type="CDD" id="cd00452">
    <property type="entry name" value="KDPG_aldolase"/>
    <property type="match status" value="1"/>
</dbReference>
<comment type="subunit">
    <text evidence="3">Homotrimer.</text>
</comment>
<dbReference type="RefSeq" id="WP_091775813.1">
    <property type="nucleotide sequence ID" value="NZ_CAESCL010000005.1"/>
</dbReference>
<dbReference type="STRING" id="571933.SAMN05216362_15116"/>
<dbReference type="PANTHER" id="PTHR30246:SF1">
    <property type="entry name" value="2-DEHYDRO-3-DEOXY-6-PHOSPHOGALACTONATE ALDOLASE-RELATED"/>
    <property type="match status" value="1"/>
</dbReference>
<dbReference type="SUPFAM" id="SSF51569">
    <property type="entry name" value="Aldolase"/>
    <property type="match status" value="1"/>
</dbReference>
<dbReference type="Proteomes" id="UP000199427">
    <property type="component" value="Unassembled WGS sequence"/>
</dbReference>
<keyword evidence="5" id="KW-0119">Carbohydrate metabolism</keyword>
<dbReference type="PANTHER" id="PTHR30246">
    <property type="entry name" value="2-KETO-3-DEOXY-6-PHOSPHOGLUCONATE ALDOLASE"/>
    <property type="match status" value="1"/>
</dbReference>
<dbReference type="NCBIfam" id="TIGR01182">
    <property type="entry name" value="eda"/>
    <property type="match status" value="1"/>
</dbReference>
<dbReference type="AlphaFoldDB" id="A0A1H9LTU5"/>
<evidence type="ECO:0000256" key="2">
    <source>
        <dbReference type="ARBA" id="ARBA00006906"/>
    </source>
</evidence>
<gene>
    <name evidence="6" type="ORF">SAMN05216362_15116</name>
</gene>
<name>A0A1H9LTU5_9BACI</name>
<dbReference type="OrthoDB" id="9802667at2"/>
<dbReference type="InterPro" id="IPR013785">
    <property type="entry name" value="Aldolase_TIM"/>
</dbReference>
<dbReference type="Pfam" id="PF01081">
    <property type="entry name" value="Aldolase"/>
    <property type="match status" value="1"/>
</dbReference>
<evidence type="ECO:0000313" key="7">
    <source>
        <dbReference type="Proteomes" id="UP000199427"/>
    </source>
</evidence>
<keyword evidence="7" id="KW-1185">Reference proteome</keyword>
<evidence type="ECO:0000256" key="3">
    <source>
        <dbReference type="ARBA" id="ARBA00011233"/>
    </source>
</evidence>
<evidence type="ECO:0000256" key="5">
    <source>
        <dbReference type="ARBA" id="ARBA00023277"/>
    </source>
</evidence>
<evidence type="ECO:0000256" key="1">
    <source>
        <dbReference type="ARBA" id="ARBA00004761"/>
    </source>
</evidence>
<keyword evidence="4" id="KW-0456">Lyase</keyword>